<sequence length="67" mass="7703">MIPTTKIQIFINTDLALLSIPQASGKYRYTKQVTMCPDNQCVYYSLRTSTLLRILLCMVPRFCIESP</sequence>
<gene>
    <name evidence="1" type="ORF">IMSAGC001_02776</name>
</gene>
<dbReference type="EMBL" id="BLLS01000090">
    <property type="protein sequence ID" value="GFH87351.1"/>
    <property type="molecule type" value="Genomic_DNA"/>
</dbReference>
<reference evidence="1 2" key="1">
    <citation type="journal article" date="2020" name="Microbiome">
        <title>Single-cell genomics of uncultured bacteria reveals dietary fiber responders in the mouse gut microbiota.</title>
        <authorList>
            <person name="Chijiiwa R."/>
            <person name="Hosokawa M."/>
            <person name="Kogawa M."/>
            <person name="Nishikawa Y."/>
            <person name="Ide K."/>
            <person name="Sakanashi C."/>
            <person name="Takahashi K."/>
            <person name="Takeyama H."/>
        </authorList>
    </citation>
    <scope>NUCLEOTIDE SEQUENCE [LARGE SCALE GENOMIC DNA]</scope>
    <source>
        <strain evidence="1">IMSAGC_001</strain>
    </source>
</reference>
<name>A0A7J0A602_9BACE</name>
<evidence type="ECO:0000313" key="1">
    <source>
        <dbReference type="EMBL" id="GFH87351.1"/>
    </source>
</evidence>
<organism evidence="1 2">
    <name type="scientific">Bacteroides acidifaciens</name>
    <dbReference type="NCBI Taxonomy" id="85831"/>
    <lineage>
        <taxon>Bacteria</taxon>
        <taxon>Pseudomonadati</taxon>
        <taxon>Bacteroidota</taxon>
        <taxon>Bacteroidia</taxon>
        <taxon>Bacteroidales</taxon>
        <taxon>Bacteroidaceae</taxon>
        <taxon>Bacteroides</taxon>
    </lineage>
</organism>
<accession>A0A7J0A602</accession>
<evidence type="ECO:0000313" key="2">
    <source>
        <dbReference type="Proteomes" id="UP000491181"/>
    </source>
</evidence>
<protein>
    <submittedName>
        <fullName evidence="1">Uncharacterized protein</fullName>
    </submittedName>
</protein>
<dbReference type="Proteomes" id="UP000491181">
    <property type="component" value="Unassembled WGS sequence"/>
</dbReference>
<dbReference type="AlphaFoldDB" id="A0A7J0A602"/>
<proteinExistence type="predicted"/>
<comment type="caution">
    <text evidence="1">The sequence shown here is derived from an EMBL/GenBank/DDBJ whole genome shotgun (WGS) entry which is preliminary data.</text>
</comment>